<dbReference type="InterPro" id="IPR050300">
    <property type="entry name" value="GDXG_lipolytic_enzyme"/>
</dbReference>
<dbReference type="EMBL" id="CAKKTJ010000281">
    <property type="protein sequence ID" value="CAH0478850.1"/>
    <property type="molecule type" value="Genomic_DNA"/>
</dbReference>
<proteinExistence type="predicted"/>
<evidence type="ECO:0000313" key="6">
    <source>
        <dbReference type="Proteomes" id="UP001160483"/>
    </source>
</evidence>
<dbReference type="Pfam" id="PF20434">
    <property type="entry name" value="BD-FAE"/>
    <property type="match status" value="1"/>
</dbReference>
<name>A0AAU9KZV7_9STRA</name>
<dbReference type="PANTHER" id="PTHR48081">
    <property type="entry name" value="AB HYDROLASE SUPERFAMILY PROTEIN C4A8.06C"/>
    <property type="match status" value="1"/>
</dbReference>
<gene>
    <name evidence="4" type="ORF">PBS001_LOCUS1123</name>
    <name evidence="3" type="ORF">PBS003_LOCUS5528</name>
</gene>
<dbReference type="SUPFAM" id="SSF53474">
    <property type="entry name" value="alpha/beta-Hydrolases"/>
    <property type="match status" value="1"/>
</dbReference>
<reference evidence="3 5" key="1">
    <citation type="submission" date="2021-11" db="EMBL/GenBank/DDBJ databases">
        <authorList>
            <person name="Islam A."/>
            <person name="Islam S."/>
            <person name="Flora M.S."/>
            <person name="Rahman M."/>
            <person name="Ziaur R.M."/>
            <person name="Epstein J.H."/>
            <person name="Hassan M."/>
            <person name="Klassen M."/>
            <person name="Woodard K."/>
            <person name="Webb A."/>
            <person name="Webby R.J."/>
            <person name="El Zowalaty M.E."/>
        </authorList>
    </citation>
    <scope>NUCLEOTIDE SEQUENCE</scope>
    <source>
        <strain evidence="4">Pbs1</strain>
        <strain evidence="3">Pbs3</strain>
    </source>
</reference>
<accession>A0AAU9KZV7</accession>
<evidence type="ECO:0000313" key="5">
    <source>
        <dbReference type="Proteomes" id="UP001158986"/>
    </source>
</evidence>
<evidence type="ECO:0000313" key="3">
    <source>
        <dbReference type="EMBL" id="CAH0478850.1"/>
    </source>
</evidence>
<evidence type="ECO:0000313" key="4">
    <source>
        <dbReference type="EMBL" id="CAH0514367.1"/>
    </source>
</evidence>
<dbReference type="GO" id="GO:0016787">
    <property type="term" value="F:hydrolase activity"/>
    <property type="evidence" value="ECO:0007669"/>
    <property type="project" value="UniProtKB-KW"/>
</dbReference>
<organism evidence="3 6">
    <name type="scientific">Peronospora belbahrii</name>
    <dbReference type="NCBI Taxonomy" id="622444"/>
    <lineage>
        <taxon>Eukaryota</taxon>
        <taxon>Sar</taxon>
        <taxon>Stramenopiles</taxon>
        <taxon>Oomycota</taxon>
        <taxon>Peronosporomycetes</taxon>
        <taxon>Peronosporales</taxon>
        <taxon>Peronosporaceae</taxon>
        <taxon>Peronospora</taxon>
    </lineage>
</organism>
<comment type="caution">
    <text evidence="3">The sequence shown here is derived from an EMBL/GenBank/DDBJ whole genome shotgun (WGS) entry which is preliminary data.</text>
</comment>
<keyword evidence="1" id="KW-0378">Hydrolase</keyword>
<evidence type="ECO:0000256" key="1">
    <source>
        <dbReference type="ARBA" id="ARBA00022801"/>
    </source>
</evidence>
<dbReference type="EMBL" id="CAKLCB010000070">
    <property type="protein sequence ID" value="CAH0514367.1"/>
    <property type="molecule type" value="Genomic_DNA"/>
</dbReference>
<dbReference type="Gene3D" id="3.40.50.1820">
    <property type="entry name" value="alpha/beta hydrolase"/>
    <property type="match status" value="1"/>
</dbReference>
<dbReference type="Proteomes" id="UP001158986">
    <property type="component" value="Unassembled WGS sequence"/>
</dbReference>
<feature type="domain" description="BD-FAE-like" evidence="2">
    <location>
        <begin position="100"/>
        <end position="314"/>
    </location>
</feature>
<dbReference type="InterPro" id="IPR029058">
    <property type="entry name" value="AB_hydrolase_fold"/>
</dbReference>
<dbReference type="PANTHER" id="PTHR48081:SF33">
    <property type="entry name" value="KYNURENINE FORMAMIDASE"/>
    <property type="match status" value="1"/>
</dbReference>
<evidence type="ECO:0000259" key="2">
    <source>
        <dbReference type="Pfam" id="PF20434"/>
    </source>
</evidence>
<dbReference type="InterPro" id="IPR049492">
    <property type="entry name" value="BD-FAE-like_dom"/>
</dbReference>
<keyword evidence="5" id="KW-1185">Reference proteome</keyword>
<dbReference type="Proteomes" id="UP001160483">
    <property type="component" value="Unassembled WGS sequence"/>
</dbReference>
<sequence>MSELRRVTLALALIAYANNTVRNLFQQHVLLQQNKPRLPLFDHICAALKYTFLGQLIASSEYLLCFIKPQLAARIGHLLLRKPQDCRVNCRYGSHERNTLDVYGVDEGVAKPVLIFMHGGAWSFGHKWQYALVGKYLATQGFQVVVMNYRTFPNGSVMDMIEDVENAVFWVAENCHLLGGNPCKLFLSGHSSGGHVAALALLKSGLRLAGNDKKAVKEKEIGNYVHGFIGLAAPYDVLDHYTFESERIVGPLKGVHEISSMKPAMLGVGNFEKHSPTELVKEARNRAFSLPTFYLLHGDNDMVVPSSASKKFAVNLRKAGQIAVYCEVPNCTHEDMAFAMMGDPVDCREDIIKLLKWILFAPVCTAETTGFCSPIPSSPRPLASKL</sequence>
<protein>
    <recommendedName>
        <fullName evidence="2">BD-FAE-like domain-containing protein</fullName>
    </recommendedName>
</protein>
<dbReference type="AlphaFoldDB" id="A0AAU9KZV7"/>